<dbReference type="GO" id="GO:0005737">
    <property type="term" value="C:cytoplasm"/>
    <property type="evidence" value="ECO:0007669"/>
    <property type="project" value="UniProtKB-UniRule"/>
</dbReference>
<dbReference type="NCBIfam" id="NF001464">
    <property type="entry name" value="PRK00321.1-5"/>
    <property type="match status" value="1"/>
</dbReference>
<evidence type="ECO:0000256" key="4">
    <source>
        <dbReference type="ARBA" id="ARBA00022490"/>
    </source>
</evidence>
<dbReference type="NCBIfam" id="NF001462">
    <property type="entry name" value="PRK00321.1-3"/>
    <property type="match status" value="1"/>
</dbReference>
<proteinExistence type="inferred from homology"/>
<evidence type="ECO:0000256" key="1">
    <source>
        <dbReference type="ARBA" id="ARBA00004453"/>
    </source>
</evidence>
<dbReference type="EMBL" id="CP013650">
    <property type="protein sequence ID" value="ALS99486.1"/>
    <property type="molecule type" value="Genomic_DNA"/>
</dbReference>
<evidence type="ECO:0000256" key="3">
    <source>
        <dbReference type="ARBA" id="ARBA00022296"/>
    </source>
</evidence>
<dbReference type="HAMAP" id="MF_00194">
    <property type="entry name" value="RdgC"/>
    <property type="match status" value="1"/>
</dbReference>
<dbReference type="RefSeq" id="WP_062481924.1">
    <property type="nucleotide sequence ID" value="NZ_CP013650.1"/>
</dbReference>
<comment type="function">
    <text evidence="6">May be involved in recombination.</text>
</comment>
<evidence type="ECO:0000256" key="5">
    <source>
        <dbReference type="ARBA" id="ARBA00023172"/>
    </source>
</evidence>
<protein>
    <recommendedName>
        <fullName evidence="3 6">Recombination-associated protein RdgC</fullName>
    </recommendedName>
</protein>
<dbReference type="GO" id="GO:0003690">
    <property type="term" value="F:double-stranded DNA binding"/>
    <property type="evidence" value="ECO:0007669"/>
    <property type="project" value="TreeGrafter"/>
</dbReference>
<evidence type="ECO:0000256" key="6">
    <source>
        <dbReference type="HAMAP-Rule" id="MF_00194"/>
    </source>
</evidence>
<dbReference type="Pfam" id="PF04381">
    <property type="entry name" value="RdgC"/>
    <property type="match status" value="1"/>
</dbReference>
<comment type="similarity">
    <text evidence="2 6">Belongs to the RdgC family.</text>
</comment>
<sequence length="300" mass="33548">MWFKNLKVYTLTQTLNISAEELEDQLAQSSFRPCGNQDMASMGWAPPFKQGSSLVHAGDGKLLISLKKQERILPAAVVNAELEERVEKIEQETGSPVGKKTKQDLKQEIIHQLLPKSFTRDSYTLGFISLKDNLVIVDAANDGKAEAFLAHLRKSIGSLPVVPLARRSISADLTDWLKNDSLPEDITLLEEAEFKSPDEDGAIIKCKHQALDAEEVQLHLSSGKLVQKLAIEWDETLSTLLQEDFSIKRLKFSDVIREQNEDIPKDQQLARLDADFCLMAAEAVRLVKALDQALKLSEQD</sequence>
<organism evidence="7 8">
    <name type="scientific">Lacimicrobium alkaliphilum</name>
    <dbReference type="NCBI Taxonomy" id="1526571"/>
    <lineage>
        <taxon>Bacteria</taxon>
        <taxon>Pseudomonadati</taxon>
        <taxon>Pseudomonadota</taxon>
        <taxon>Gammaproteobacteria</taxon>
        <taxon>Alteromonadales</taxon>
        <taxon>Alteromonadaceae</taxon>
        <taxon>Lacimicrobium</taxon>
    </lineage>
</organism>
<comment type="subcellular location">
    <subcellularLocation>
        <location evidence="1 6">Cytoplasm</location>
        <location evidence="1 6">Nucleoid</location>
    </subcellularLocation>
</comment>
<dbReference type="GO" id="GO:0000018">
    <property type="term" value="P:regulation of DNA recombination"/>
    <property type="evidence" value="ECO:0007669"/>
    <property type="project" value="TreeGrafter"/>
</dbReference>
<evidence type="ECO:0000313" key="7">
    <source>
        <dbReference type="EMBL" id="ALS99486.1"/>
    </source>
</evidence>
<dbReference type="Proteomes" id="UP000068447">
    <property type="component" value="Chromosome"/>
</dbReference>
<dbReference type="GO" id="GO:0006310">
    <property type="term" value="P:DNA recombination"/>
    <property type="evidence" value="ECO:0007669"/>
    <property type="project" value="UniProtKB-UniRule"/>
</dbReference>
<dbReference type="GO" id="GO:0043590">
    <property type="term" value="C:bacterial nucleoid"/>
    <property type="evidence" value="ECO:0007669"/>
    <property type="project" value="TreeGrafter"/>
</dbReference>
<keyword evidence="5 6" id="KW-0233">DNA recombination</keyword>
<name>A0A0U3AEK6_9ALTE</name>
<keyword evidence="4 6" id="KW-0963">Cytoplasm</keyword>
<dbReference type="PANTHER" id="PTHR38103">
    <property type="entry name" value="RECOMBINATION-ASSOCIATED PROTEIN RDGC"/>
    <property type="match status" value="1"/>
</dbReference>
<dbReference type="STRING" id="1526571.AT746_15280"/>
<dbReference type="AlphaFoldDB" id="A0A0U3AEK6"/>
<dbReference type="OrthoDB" id="5290530at2"/>
<accession>A0A0U3AEK6</accession>
<dbReference type="KEGG" id="lal:AT746_15280"/>
<evidence type="ECO:0000313" key="8">
    <source>
        <dbReference type="Proteomes" id="UP000068447"/>
    </source>
</evidence>
<evidence type="ECO:0000256" key="2">
    <source>
        <dbReference type="ARBA" id="ARBA00008657"/>
    </source>
</evidence>
<dbReference type="PANTHER" id="PTHR38103:SF1">
    <property type="entry name" value="RECOMBINATION-ASSOCIATED PROTEIN RDGC"/>
    <property type="match status" value="1"/>
</dbReference>
<reference evidence="7 8" key="1">
    <citation type="submission" date="2015-12" db="EMBL/GenBank/DDBJ databases">
        <title>Complete genome of Lacimicrobium alkaliphilum KCTC 32984.</title>
        <authorList>
            <person name="Kim S.-G."/>
            <person name="Lee Y.-J."/>
        </authorList>
    </citation>
    <scope>NUCLEOTIDE SEQUENCE [LARGE SCALE GENOMIC DNA]</scope>
    <source>
        <strain evidence="7 8">YelD216</strain>
    </source>
</reference>
<gene>
    <name evidence="6" type="primary">rdgC</name>
    <name evidence="7" type="ORF">AT746_15280</name>
</gene>
<keyword evidence="8" id="KW-1185">Reference proteome</keyword>
<dbReference type="InterPro" id="IPR007476">
    <property type="entry name" value="RdgC"/>
</dbReference>